<dbReference type="SUPFAM" id="SSF51569">
    <property type="entry name" value="Aldolase"/>
    <property type="match status" value="1"/>
</dbReference>
<sequence>MLKTLPALTLPTAAGTLEPYRLTGEPLVVRAPRVPLTRTAFAAAHVVSDPLRERNPWDTRPAVDWDATLHFREGLWDQGLGLAEAMDTAQRGMGVDWPTARELIERTMRAAKAHALRPCVASGAGTDHVPLPDLRDADAIVAAYETQMEAIEAAGSQLILMATRALPAIGADGATYAAVYRRLIAQAREPVILHWLGDMFDPLLAGYWGSHDVAEATGTVLAIIAENPSKVDGIKISLLDEAHEIAFRARLPEGVRLYTGDDFNYARLIAGDGTRHSHALLGIFAAIAPAASQALEALAQGDRATYDALLDPTVPLSREIFRAPTRFYKAGIAFLAWLNGYQSHFIMPGGFQSSRDITHYAEVFRLADQARLLARPDRAEARMRTLLALHGVE</sequence>
<protein>
    <submittedName>
        <fullName evidence="1">Dihydrodipicolinate synthase family protein</fullName>
    </submittedName>
</protein>
<evidence type="ECO:0000313" key="1">
    <source>
        <dbReference type="EMBL" id="TNC74723.1"/>
    </source>
</evidence>
<dbReference type="Gene3D" id="3.20.20.70">
    <property type="entry name" value="Aldolase class I"/>
    <property type="match status" value="1"/>
</dbReference>
<dbReference type="AlphaFoldDB" id="A0A5C4NJG3"/>
<dbReference type="OrthoDB" id="9805272at2"/>
<gene>
    <name evidence="1" type="ORF">FHG71_00880</name>
</gene>
<comment type="caution">
    <text evidence="1">The sequence shown here is derived from an EMBL/GenBank/DDBJ whole genome shotgun (WGS) entry which is preliminary data.</text>
</comment>
<evidence type="ECO:0000313" key="2">
    <source>
        <dbReference type="Proteomes" id="UP000305709"/>
    </source>
</evidence>
<keyword evidence="2" id="KW-1185">Reference proteome</keyword>
<dbReference type="InterPro" id="IPR009334">
    <property type="entry name" value="DUF993"/>
</dbReference>
<accession>A0A5C4NJG3</accession>
<dbReference type="EMBL" id="VDFV01000001">
    <property type="protein sequence ID" value="TNC74723.1"/>
    <property type="molecule type" value="Genomic_DNA"/>
</dbReference>
<proteinExistence type="predicted"/>
<organism evidence="1 2">
    <name type="scientific">Rubellimicrobium roseum</name>
    <dbReference type="NCBI Taxonomy" id="687525"/>
    <lineage>
        <taxon>Bacteria</taxon>
        <taxon>Pseudomonadati</taxon>
        <taxon>Pseudomonadota</taxon>
        <taxon>Alphaproteobacteria</taxon>
        <taxon>Rhodobacterales</taxon>
        <taxon>Roseobacteraceae</taxon>
        <taxon>Rubellimicrobium</taxon>
    </lineage>
</organism>
<dbReference type="InterPro" id="IPR013785">
    <property type="entry name" value="Aldolase_TIM"/>
</dbReference>
<dbReference type="Pfam" id="PF06187">
    <property type="entry name" value="DUF993"/>
    <property type="match status" value="1"/>
</dbReference>
<reference evidence="1 2" key="1">
    <citation type="submission" date="2019-06" db="EMBL/GenBank/DDBJ databases">
        <authorList>
            <person name="Jiang L."/>
        </authorList>
    </citation>
    <scope>NUCLEOTIDE SEQUENCE [LARGE SCALE GENOMIC DNA]</scope>
    <source>
        <strain evidence="1 2">YIM 48858</strain>
    </source>
</reference>
<dbReference type="Proteomes" id="UP000305709">
    <property type="component" value="Unassembled WGS sequence"/>
</dbReference>
<dbReference type="RefSeq" id="WP_139079717.1">
    <property type="nucleotide sequence ID" value="NZ_VDFV01000001.1"/>
</dbReference>
<name>A0A5C4NJG3_9RHOB</name>